<sequence length="324" mass="35432">MRLTIFTAALAASPALAYPGMKSTLSEIHARAKGGGAPGDEQLDSNELIGDLSTLEESKLSPVGKQIKSLITGSGNPESDETYPRGPWGAINLPNKGSAACAKDTCCIWKYVADDMVKAFRGSGARDDVYDRPRAPQPAAARDRHGRLPDRAVREQDHQAARPDGPDRRPHHQPAALRRPFARRRPAGQHPRSVGRPVLQGDARQRPARVFKFASDIVLAKDPRISKEFNEFAGPGGQQHWNADYAREYIRLSLLGVFNINDLTECTKALPGKVGAFVAPDQAAMDKWMSTKNKVDALADALRKGDPLGGGNGNWDWLKNVFRW</sequence>
<dbReference type="OMA" id="CCHWKWL"/>
<feature type="chain" id="PRO_5009385364" evidence="2">
    <location>
        <begin position="18"/>
        <end position="324"/>
    </location>
</feature>
<dbReference type="EMBL" id="GL876968">
    <property type="protein sequence ID" value="KLU85119.1"/>
    <property type="molecule type" value="Genomic_DNA"/>
</dbReference>
<dbReference type="EnsemblFungi" id="MAPG_04150T0">
    <property type="protein sequence ID" value="MAPG_04150T0"/>
    <property type="gene ID" value="MAPG_04150"/>
</dbReference>
<accession>A0A0C4DVY3</accession>
<reference evidence="4" key="4">
    <citation type="journal article" date="2015" name="G3 (Bethesda)">
        <title>Genome sequences of three phytopathogenic species of the Magnaporthaceae family of fungi.</title>
        <authorList>
            <person name="Okagaki L.H."/>
            <person name="Nunes C.C."/>
            <person name="Sailsbery J."/>
            <person name="Clay B."/>
            <person name="Brown D."/>
            <person name="John T."/>
            <person name="Oh Y."/>
            <person name="Young N."/>
            <person name="Fitzgerald M."/>
            <person name="Haas B.J."/>
            <person name="Zeng Q."/>
            <person name="Young S."/>
            <person name="Adiconis X."/>
            <person name="Fan L."/>
            <person name="Levin J.Z."/>
            <person name="Mitchell T.K."/>
            <person name="Okubara P.A."/>
            <person name="Farman M.L."/>
            <person name="Kohn L.M."/>
            <person name="Birren B."/>
            <person name="Ma L.-J."/>
            <person name="Dean R.A."/>
        </authorList>
    </citation>
    <scope>NUCLEOTIDE SEQUENCE</scope>
    <source>
        <strain evidence="4">ATCC 64411 / 73-15</strain>
    </source>
</reference>
<organism evidence="4 5">
    <name type="scientific">Magnaporthiopsis poae (strain ATCC 64411 / 73-15)</name>
    <name type="common">Kentucky bluegrass fungus</name>
    <name type="synonym">Magnaporthe poae</name>
    <dbReference type="NCBI Taxonomy" id="644358"/>
    <lineage>
        <taxon>Eukaryota</taxon>
        <taxon>Fungi</taxon>
        <taxon>Dikarya</taxon>
        <taxon>Ascomycota</taxon>
        <taxon>Pezizomycotina</taxon>
        <taxon>Sordariomycetes</taxon>
        <taxon>Sordariomycetidae</taxon>
        <taxon>Magnaporthales</taxon>
        <taxon>Magnaporthaceae</taxon>
        <taxon>Magnaporthiopsis</taxon>
    </lineage>
</organism>
<proteinExistence type="predicted"/>
<feature type="region of interest" description="Disordered" evidence="1">
    <location>
        <begin position="126"/>
        <end position="201"/>
    </location>
</feature>
<evidence type="ECO:0000256" key="2">
    <source>
        <dbReference type="SAM" id="SignalP"/>
    </source>
</evidence>
<evidence type="ECO:0000313" key="4">
    <source>
        <dbReference type="EnsemblFungi" id="MAPG_04150T0"/>
    </source>
</evidence>
<dbReference type="OrthoDB" id="2113341at2759"/>
<reference evidence="3" key="1">
    <citation type="submission" date="2010-05" db="EMBL/GenBank/DDBJ databases">
        <title>The Genome Sequence of Magnaporthe poae strain ATCC 64411.</title>
        <authorList>
            <consortium name="The Broad Institute Genome Sequencing Platform"/>
            <consortium name="Broad Institute Genome Sequencing Center for Infectious Disease"/>
            <person name="Ma L.-J."/>
            <person name="Dead R."/>
            <person name="Young S."/>
            <person name="Zeng Q."/>
            <person name="Koehrsen M."/>
            <person name="Alvarado L."/>
            <person name="Berlin A."/>
            <person name="Chapman S.B."/>
            <person name="Chen Z."/>
            <person name="Freedman E."/>
            <person name="Gellesch M."/>
            <person name="Goldberg J."/>
            <person name="Griggs A."/>
            <person name="Gujja S."/>
            <person name="Heilman E.R."/>
            <person name="Heiman D."/>
            <person name="Hepburn T."/>
            <person name="Howarth C."/>
            <person name="Jen D."/>
            <person name="Larson L."/>
            <person name="Mehta T."/>
            <person name="Neiman D."/>
            <person name="Pearson M."/>
            <person name="Roberts A."/>
            <person name="Saif S."/>
            <person name="Shea T."/>
            <person name="Shenoy N."/>
            <person name="Sisk P."/>
            <person name="Stolte C."/>
            <person name="Sykes S."/>
            <person name="Walk T."/>
            <person name="White J."/>
            <person name="Yandava C."/>
            <person name="Haas B."/>
            <person name="Nusbaum C."/>
            <person name="Birren B."/>
        </authorList>
    </citation>
    <scope>NUCLEOTIDE SEQUENCE</scope>
    <source>
        <strain evidence="3">ATCC 64411</strain>
    </source>
</reference>
<dbReference type="STRING" id="644358.A0A0C4DVY3"/>
<keyword evidence="2" id="KW-0732">Signal</keyword>
<reference evidence="4" key="5">
    <citation type="submission" date="2015-06" db="UniProtKB">
        <authorList>
            <consortium name="EnsemblFungi"/>
        </authorList>
    </citation>
    <scope>IDENTIFICATION</scope>
    <source>
        <strain evidence="4">ATCC 64411</strain>
    </source>
</reference>
<dbReference type="Proteomes" id="UP000011715">
    <property type="component" value="Unassembled WGS sequence"/>
</dbReference>
<dbReference type="GO" id="GO:0006979">
    <property type="term" value="P:response to oxidative stress"/>
    <property type="evidence" value="ECO:0007669"/>
    <property type="project" value="InterPro"/>
</dbReference>
<dbReference type="GO" id="GO:0020037">
    <property type="term" value="F:heme binding"/>
    <property type="evidence" value="ECO:0007669"/>
    <property type="project" value="InterPro"/>
</dbReference>
<feature type="compositionally biased region" description="Basic and acidic residues" evidence="1">
    <location>
        <begin position="141"/>
        <end position="168"/>
    </location>
</feature>
<dbReference type="eggNOG" id="ENOG502SM0W">
    <property type="taxonomic scope" value="Eukaryota"/>
</dbReference>
<evidence type="ECO:0000256" key="1">
    <source>
        <dbReference type="SAM" id="MobiDB-lite"/>
    </source>
</evidence>
<keyword evidence="5" id="KW-1185">Reference proteome</keyword>
<dbReference type="InterPro" id="IPR010255">
    <property type="entry name" value="Haem_peroxidase_sf"/>
</dbReference>
<name>A0A0C4DVY3_MAGP6</name>
<dbReference type="AlphaFoldDB" id="A0A0C4DVY3"/>
<evidence type="ECO:0000313" key="5">
    <source>
        <dbReference type="Proteomes" id="UP000011715"/>
    </source>
</evidence>
<feature type="signal peptide" evidence="2">
    <location>
        <begin position="1"/>
        <end position="17"/>
    </location>
</feature>
<dbReference type="SUPFAM" id="SSF48113">
    <property type="entry name" value="Heme-dependent peroxidases"/>
    <property type="match status" value="1"/>
</dbReference>
<reference evidence="5" key="2">
    <citation type="submission" date="2010-05" db="EMBL/GenBank/DDBJ databases">
        <title>The genome sequence of Magnaporthe poae strain ATCC 64411.</title>
        <authorList>
            <person name="Ma L.-J."/>
            <person name="Dead R."/>
            <person name="Young S."/>
            <person name="Zeng Q."/>
            <person name="Koehrsen M."/>
            <person name="Alvarado L."/>
            <person name="Berlin A."/>
            <person name="Chapman S.B."/>
            <person name="Chen Z."/>
            <person name="Freedman E."/>
            <person name="Gellesch M."/>
            <person name="Goldberg J."/>
            <person name="Griggs A."/>
            <person name="Gujja S."/>
            <person name="Heilman E.R."/>
            <person name="Heiman D."/>
            <person name="Hepburn T."/>
            <person name="Howarth C."/>
            <person name="Jen D."/>
            <person name="Larson L."/>
            <person name="Mehta T."/>
            <person name="Neiman D."/>
            <person name="Pearson M."/>
            <person name="Roberts A."/>
            <person name="Saif S."/>
            <person name="Shea T."/>
            <person name="Shenoy N."/>
            <person name="Sisk P."/>
            <person name="Stolte C."/>
            <person name="Sykes S."/>
            <person name="Walk T."/>
            <person name="White J."/>
            <person name="Yandava C."/>
            <person name="Haas B."/>
            <person name="Nusbaum C."/>
            <person name="Birren B."/>
        </authorList>
    </citation>
    <scope>NUCLEOTIDE SEQUENCE [LARGE SCALE GENOMIC DNA]</scope>
    <source>
        <strain evidence="5">ATCC 64411 / 73-15</strain>
    </source>
</reference>
<gene>
    <name evidence="3" type="ORF">MAPG_04150</name>
</gene>
<dbReference type="EMBL" id="ADBL01000983">
    <property type="status" value="NOT_ANNOTATED_CDS"/>
    <property type="molecule type" value="Genomic_DNA"/>
</dbReference>
<dbReference type="Gene3D" id="1.10.420.10">
    <property type="entry name" value="Peroxidase, domain 2"/>
    <property type="match status" value="1"/>
</dbReference>
<dbReference type="GO" id="GO:0004601">
    <property type="term" value="F:peroxidase activity"/>
    <property type="evidence" value="ECO:0007669"/>
    <property type="project" value="InterPro"/>
</dbReference>
<evidence type="ECO:0000313" key="3">
    <source>
        <dbReference type="EMBL" id="KLU85119.1"/>
    </source>
</evidence>
<dbReference type="VEuPathDB" id="FungiDB:MAPG_04150"/>
<reference evidence="3" key="3">
    <citation type="submission" date="2011-03" db="EMBL/GenBank/DDBJ databases">
        <title>Annotation of Magnaporthe poae ATCC 64411.</title>
        <authorList>
            <person name="Ma L.-J."/>
            <person name="Dead R."/>
            <person name="Young S.K."/>
            <person name="Zeng Q."/>
            <person name="Gargeya S."/>
            <person name="Fitzgerald M."/>
            <person name="Haas B."/>
            <person name="Abouelleil A."/>
            <person name="Alvarado L."/>
            <person name="Arachchi H.M."/>
            <person name="Berlin A."/>
            <person name="Brown A."/>
            <person name="Chapman S.B."/>
            <person name="Chen Z."/>
            <person name="Dunbar C."/>
            <person name="Freedman E."/>
            <person name="Gearin G."/>
            <person name="Gellesch M."/>
            <person name="Goldberg J."/>
            <person name="Griggs A."/>
            <person name="Gujja S."/>
            <person name="Heiman D."/>
            <person name="Howarth C."/>
            <person name="Larson L."/>
            <person name="Lui A."/>
            <person name="MacDonald P.J.P."/>
            <person name="Mehta T."/>
            <person name="Montmayeur A."/>
            <person name="Murphy C."/>
            <person name="Neiman D."/>
            <person name="Pearson M."/>
            <person name="Priest M."/>
            <person name="Roberts A."/>
            <person name="Saif S."/>
            <person name="Shea T."/>
            <person name="Shenoy N."/>
            <person name="Sisk P."/>
            <person name="Stolte C."/>
            <person name="Sykes S."/>
            <person name="Yandava C."/>
            <person name="Wortman J."/>
            <person name="Nusbaum C."/>
            <person name="Birren B."/>
        </authorList>
    </citation>
    <scope>NUCLEOTIDE SEQUENCE</scope>
    <source>
        <strain evidence="3">ATCC 64411</strain>
    </source>
</reference>
<protein>
    <submittedName>
        <fullName evidence="3">Ligninase H2</fullName>
    </submittedName>
</protein>